<keyword evidence="3" id="KW-1185">Reference proteome</keyword>
<keyword evidence="1" id="KW-1133">Transmembrane helix</keyword>
<gene>
    <name evidence="2" type="ORF">LAUMK136_01145</name>
</gene>
<feature type="transmembrane region" description="Helical" evidence="1">
    <location>
        <begin position="12"/>
        <end position="33"/>
    </location>
</feature>
<keyword evidence="1" id="KW-0812">Transmembrane</keyword>
<feature type="transmembrane region" description="Helical" evidence="1">
    <location>
        <begin position="73"/>
        <end position="92"/>
    </location>
</feature>
<reference evidence="2 3" key="1">
    <citation type="submission" date="2018-09" db="EMBL/GenBank/DDBJ databases">
        <authorList>
            <person name="Tagini F."/>
        </authorList>
    </citation>
    <scope>NUCLEOTIDE SEQUENCE [LARGE SCALE GENOMIC DNA]</scope>
    <source>
        <strain evidence="2 3">MK136</strain>
    </source>
</reference>
<feature type="transmembrane region" description="Helical" evidence="1">
    <location>
        <begin position="153"/>
        <end position="174"/>
    </location>
</feature>
<proteinExistence type="predicted"/>
<accession>A0A498PQF3</accession>
<dbReference type="InterPro" id="IPR033458">
    <property type="entry name" value="DUF5134"/>
</dbReference>
<evidence type="ECO:0000313" key="2">
    <source>
        <dbReference type="EMBL" id="VBA35786.1"/>
    </source>
</evidence>
<sequence>MPVLTDSALRWSATMIFGISMAADIVAISDPVLDARGFRWTWAIDHLLHLSMSAAMIAMAWRVGPVSHSPGPVVFFLLAAGWFVLMAGRHCAAGDRIANCYNATMMVAMAWMYTLMNGAGHPPDHAMAGPATTHLAGSSMPAHQMPQARPESWVTTANWIVAVAFAVAAVHWFWRYLAARRADRCAGTGPLTGLGLLSQALAAAGTALMFGAMR</sequence>
<name>A0A498PQF3_9MYCO</name>
<dbReference type="RefSeq" id="WP_168990695.1">
    <property type="nucleotide sequence ID" value="NZ_UPHP01000026.1"/>
</dbReference>
<evidence type="ECO:0000313" key="3">
    <source>
        <dbReference type="Proteomes" id="UP000273307"/>
    </source>
</evidence>
<protein>
    <recommendedName>
        <fullName evidence="4">DUF5134 domain-containing protein</fullName>
    </recommendedName>
</protein>
<feature type="transmembrane region" description="Helical" evidence="1">
    <location>
        <begin position="99"/>
        <end position="116"/>
    </location>
</feature>
<evidence type="ECO:0008006" key="4">
    <source>
        <dbReference type="Google" id="ProtNLM"/>
    </source>
</evidence>
<organism evidence="2 3">
    <name type="scientific">Mycobacterium attenuatum</name>
    <dbReference type="NCBI Taxonomy" id="2341086"/>
    <lineage>
        <taxon>Bacteria</taxon>
        <taxon>Bacillati</taxon>
        <taxon>Actinomycetota</taxon>
        <taxon>Actinomycetes</taxon>
        <taxon>Mycobacteriales</taxon>
        <taxon>Mycobacteriaceae</taxon>
        <taxon>Mycobacterium</taxon>
    </lineage>
</organism>
<feature type="transmembrane region" description="Helical" evidence="1">
    <location>
        <begin position="194"/>
        <end position="213"/>
    </location>
</feature>
<dbReference type="EMBL" id="UPHP01000026">
    <property type="protein sequence ID" value="VBA35786.1"/>
    <property type="molecule type" value="Genomic_DNA"/>
</dbReference>
<keyword evidence="1" id="KW-0472">Membrane</keyword>
<evidence type="ECO:0000256" key="1">
    <source>
        <dbReference type="SAM" id="Phobius"/>
    </source>
</evidence>
<dbReference type="Proteomes" id="UP000273307">
    <property type="component" value="Unassembled WGS sequence"/>
</dbReference>
<dbReference type="Pfam" id="PF17197">
    <property type="entry name" value="DUF5134"/>
    <property type="match status" value="1"/>
</dbReference>
<dbReference type="AlphaFoldDB" id="A0A498PQF3"/>